<dbReference type="SUPFAM" id="SSF56672">
    <property type="entry name" value="DNA/RNA polymerases"/>
    <property type="match status" value="1"/>
</dbReference>
<dbReference type="EMBL" id="AP021783">
    <property type="protein sequence ID" value="BBN70208.1"/>
    <property type="molecule type" value="Genomic_DNA"/>
</dbReference>
<gene>
    <name evidence="1" type="ORF">Prudu_1446S001400</name>
</gene>
<dbReference type="InterPro" id="IPR043502">
    <property type="entry name" value="DNA/RNA_pol_sf"/>
</dbReference>
<protein>
    <submittedName>
        <fullName evidence="1">Uncharacterized protein</fullName>
    </submittedName>
</protein>
<sequence length="173" mass="19739">MSVAHVLLGRPWLYDRRVKSCSRENTYTFQHEGKNITLKPSNLAIKPTKDVQPTLSIKEKALEHRLSILSPVDFAHELQETRVVFALLLKPASDYTPTPLAEPIQQLLTKFSNVILDDLPDDLPPVREIQHAINLVPGLQIPNLPHYRMNPPERAELNRQIQGCWLRALFVIA</sequence>
<name>A0A5H2XQT2_PRUDU</name>
<reference evidence="1" key="1">
    <citation type="journal article" date="2019" name="Science">
        <title>Mutation of a bHLH transcription factor allowed almond domestication.</title>
        <authorList>
            <person name="Sanchez-Perez R."/>
            <person name="Pavan S."/>
            <person name="Mazzeo R."/>
            <person name="Moldovan C."/>
            <person name="Aiese Cigliano R."/>
            <person name="Del Cueto J."/>
            <person name="Ricciardi F."/>
            <person name="Lotti C."/>
            <person name="Ricciardi L."/>
            <person name="Dicenta F."/>
            <person name="Lopez-Marques R.L."/>
            <person name="Lindberg Moller B."/>
        </authorList>
    </citation>
    <scope>NUCLEOTIDE SEQUENCE</scope>
</reference>
<dbReference type="AlphaFoldDB" id="A0A5H2XQT2"/>
<organism evidence="1">
    <name type="scientific">Prunus dulcis</name>
    <name type="common">Almond</name>
    <name type="synonym">Amygdalus dulcis</name>
    <dbReference type="NCBI Taxonomy" id="3755"/>
    <lineage>
        <taxon>Eukaryota</taxon>
        <taxon>Viridiplantae</taxon>
        <taxon>Streptophyta</taxon>
        <taxon>Embryophyta</taxon>
        <taxon>Tracheophyta</taxon>
        <taxon>Spermatophyta</taxon>
        <taxon>Magnoliopsida</taxon>
        <taxon>eudicotyledons</taxon>
        <taxon>Gunneridae</taxon>
        <taxon>Pentapetalae</taxon>
        <taxon>rosids</taxon>
        <taxon>fabids</taxon>
        <taxon>Rosales</taxon>
        <taxon>Rosaceae</taxon>
        <taxon>Amygdaloideae</taxon>
        <taxon>Amygdaleae</taxon>
        <taxon>Prunus</taxon>
    </lineage>
</organism>
<dbReference type="PANTHER" id="PTHR35046:SF9">
    <property type="entry name" value="RNA-DIRECTED DNA POLYMERASE"/>
    <property type="match status" value="1"/>
</dbReference>
<dbReference type="PANTHER" id="PTHR35046">
    <property type="entry name" value="ZINC KNUCKLE (CCHC-TYPE) FAMILY PROTEIN"/>
    <property type="match status" value="1"/>
</dbReference>
<accession>A0A5H2XQT2</accession>
<evidence type="ECO:0000313" key="1">
    <source>
        <dbReference type="EMBL" id="BBN70208.1"/>
    </source>
</evidence>
<proteinExistence type="predicted"/>